<dbReference type="AlphaFoldDB" id="A0A9X1VBG1"/>
<protein>
    <submittedName>
        <fullName evidence="1">Uncharacterized protein</fullName>
    </submittedName>
</protein>
<evidence type="ECO:0000313" key="2">
    <source>
        <dbReference type="Proteomes" id="UP001139263"/>
    </source>
</evidence>
<organism evidence="1 2">
    <name type="scientific">Sulfoacidibacillus ferrooxidans</name>
    <dbReference type="NCBI Taxonomy" id="2005001"/>
    <lineage>
        <taxon>Bacteria</taxon>
        <taxon>Bacillati</taxon>
        <taxon>Bacillota</taxon>
        <taxon>Bacilli</taxon>
        <taxon>Bacillales</taxon>
        <taxon>Alicyclobacillaceae</taxon>
        <taxon>Sulfoacidibacillus</taxon>
    </lineage>
</organism>
<comment type="caution">
    <text evidence="1">The sequence shown here is derived from an EMBL/GenBank/DDBJ whole genome shotgun (WGS) entry which is preliminary data.</text>
</comment>
<reference evidence="1" key="1">
    <citation type="submission" date="2022-03" db="EMBL/GenBank/DDBJ databases">
        <title>Draft Genome Sequence of Firmicute Strain S0AB, a Heterotrophic Iron/Sulfur-Oxidizing Extreme Acidophile.</title>
        <authorList>
            <person name="Vergara E."/>
            <person name="Pakostova E."/>
            <person name="Johnson D.B."/>
            <person name="Holmes D.S."/>
        </authorList>
    </citation>
    <scope>NUCLEOTIDE SEQUENCE</scope>
    <source>
        <strain evidence="1">S0AB</strain>
    </source>
</reference>
<sequence length="78" mass="9004">MLYLQHPDEMLLDERQAADVYFISLLSVRDGTKQPSFLEVSIKRFSTALKALNGIFQRRDVIKTNQISLNFVCETLNI</sequence>
<dbReference type="EMBL" id="JALBUF010000013">
    <property type="protein sequence ID" value="MCI0184384.1"/>
    <property type="molecule type" value="Genomic_DNA"/>
</dbReference>
<proteinExistence type="predicted"/>
<dbReference type="Proteomes" id="UP001139263">
    <property type="component" value="Unassembled WGS sequence"/>
</dbReference>
<evidence type="ECO:0000313" key="1">
    <source>
        <dbReference type="EMBL" id="MCI0184384.1"/>
    </source>
</evidence>
<gene>
    <name evidence="1" type="ORF">MM817_02681</name>
</gene>
<name>A0A9X1VBG1_9BACL</name>
<accession>A0A9X1VBG1</accession>
<keyword evidence="2" id="KW-1185">Reference proteome</keyword>